<proteinExistence type="predicted"/>
<dbReference type="AlphaFoldDB" id="A0A0C2RZE3"/>
<name>A0A0C2RZE3_AMAMK</name>
<evidence type="ECO:0000313" key="2">
    <source>
        <dbReference type="Proteomes" id="UP000054549"/>
    </source>
</evidence>
<protein>
    <submittedName>
        <fullName evidence="1">Uncharacterized protein</fullName>
    </submittedName>
</protein>
<evidence type="ECO:0000313" key="1">
    <source>
        <dbReference type="EMBL" id="KIL55745.1"/>
    </source>
</evidence>
<sequence length="276" mass="31944">MLSNVSIDAGHSHELQFPNEIIDEVVDYLHDNNEAVKAISLSSRKFLHRARKYLCAAFVLKAPHLIPYYIQVLEIACLTKTAWPKTAKEFSKALGLFQQTLETEIEMFSLRHLYLNNITWSDLSIDIHIIQAAIQRLLGFDMVTFYRSSDVPWTVFKEISPNVTALTLKNLLLARWIRKRMTNGDGEDDVSPLRDSNQAPLTEESGLDRLRIEALYIAHGTLGLDSTIIFAHDSVCPVNVTHVRTFWVHVRSDYWCPWIRHQEFISHVMWAGRWRR</sequence>
<gene>
    <name evidence="1" type="ORF">M378DRAFT_17671</name>
</gene>
<organism evidence="1 2">
    <name type="scientific">Amanita muscaria (strain Koide BX008)</name>
    <dbReference type="NCBI Taxonomy" id="946122"/>
    <lineage>
        <taxon>Eukaryota</taxon>
        <taxon>Fungi</taxon>
        <taxon>Dikarya</taxon>
        <taxon>Basidiomycota</taxon>
        <taxon>Agaricomycotina</taxon>
        <taxon>Agaricomycetes</taxon>
        <taxon>Agaricomycetidae</taxon>
        <taxon>Agaricales</taxon>
        <taxon>Pluteineae</taxon>
        <taxon>Amanitaceae</taxon>
        <taxon>Amanita</taxon>
    </lineage>
</organism>
<dbReference type="Proteomes" id="UP000054549">
    <property type="component" value="Unassembled WGS sequence"/>
</dbReference>
<reference evidence="1 2" key="1">
    <citation type="submission" date="2014-04" db="EMBL/GenBank/DDBJ databases">
        <title>Evolutionary Origins and Diversification of the Mycorrhizal Mutualists.</title>
        <authorList>
            <consortium name="DOE Joint Genome Institute"/>
            <consortium name="Mycorrhizal Genomics Consortium"/>
            <person name="Kohler A."/>
            <person name="Kuo A."/>
            <person name="Nagy L.G."/>
            <person name="Floudas D."/>
            <person name="Copeland A."/>
            <person name="Barry K.W."/>
            <person name="Cichocki N."/>
            <person name="Veneault-Fourrey C."/>
            <person name="LaButti K."/>
            <person name="Lindquist E.A."/>
            <person name="Lipzen A."/>
            <person name="Lundell T."/>
            <person name="Morin E."/>
            <person name="Murat C."/>
            <person name="Riley R."/>
            <person name="Ohm R."/>
            <person name="Sun H."/>
            <person name="Tunlid A."/>
            <person name="Henrissat B."/>
            <person name="Grigoriev I.V."/>
            <person name="Hibbett D.S."/>
            <person name="Martin F."/>
        </authorList>
    </citation>
    <scope>NUCLEOTIDE SEQUENCE [LARGE SCALE GENOMIC DNA]</scope>
    <source>
        <strain evidence="1 2">Koide BX008</strain>
    </source>
</reference>
<dbReference type="InParanoid" id="A0A0C2RZE3"/>
<dbReference type="EMBL" id="KN818478">
    <property type="protein sequence ID" value="KIL55745.1"/>
    <property type="molecule type" value="Genomic_DNA"/>
</dbReference>
<dbReference type="HOGENOM" id="CLU_956362_0_0_1"/>
<accession>A0A0C2RZE3</accession>
<keyword evidence="2" id="KW-1185">Reference proteome</keyword>
<dbReference type="OrthoDB" id="2977329at2759"/>